<sequence length="1189" mass="141693">MNKFEGKLKMYKHLENIRNKLWSEDGKSRVSVMVGAGFSLNAEKLDESLENMSLWSELKSKIAEELKHINISEETDVLSLAQIYEEEYGRTNLDELIKQAIPDQNYEPGELHRSLLRLPWADVYTTNYDTLLERTLPYVYERSYQLIYDINDIPSSVSPRIIKLHGSFPSKRPFIFTKKDYDTYEQKFTPFVNMVQQSIMETTFVLIGFSGNDPNFEKWTKWVRDNLGEHMPKIYMLAYNEQKNESLLRERNITLIDFKDVYKETENKDVYKEMFKDIFDFLSYKDRKDKKEWSYKPFPYSSSNLDKVLQTFKCNRESYPGWLIVPDIIKKKNKGNIELSKDNILRHIRDEDDISIKISIIYELVWVYEKFQIPLDFHFHNYLKKFVDEILKDEVLLSKINVNLFAFIVLRLVKEARLDFNEDEYIKYTKSLKKIRLTNEQQNQLIYEEMQFKLSNFDFEEVRNKVNKWKLSKKDLNWSLKKAIILLKIGEKQRAIEELEETLERVRQLITISRNNYHLLSLEGLILVNLIQLNHHYSLTNSKDRLNYLESKLCNPLKELDFMYSRIKPFEKKSGVFVKKGFDPNKIKRTYSFSNFFESEVVDSYSILMISEEWGMYLTNSKTINEAIKNLEIIYPFYSWVKFIQVGNLKNIDDFFSRETIYKSNASSLSNLFKIIFNGIKNKENTKVELLLEILSRLYFALTKDEKKKADNLILELYKDRDLYKVNIYSIIKVLASLFERIIFDKDQIERAEFFSKVLELPIIGDPHGELKDIDLDENYFFDPSYKFEFDLDDAEGIYIEFNQKEIDRLLKILDGEKSNIRDAALSRLIKLILTKNLGREIDFRVRESIRNIILKEKSGFSYYFLESFLVQLTQDEKFQNDYIQKRIQQPIPKSYHNGVVSTGNALQVLLQDLSNVFPRFIRTKKEPHILVSRENYLKWLEQFFYWWEDQESWLLKGEKDELFGENQDLLYIVIFLKNSFLANIPLEYLSEKQKEKISEIYFKIDKNQHNIALLLIPVLLRLKIISEEELEKTFEGILDNNVEISKSAISSIYDLAVFKKYNEIDLDLSELKKEILYLFKYRKENTLLEVIRTLRYIINYAPETFDENEYLLIIKVLTTMYNDLTNGFYENSSISNDFFEIFSESTGLAAYIYKLGKSNYCNKLQHWKRISQENRLPEVRKYAPLFEK</sequence>
<feature type="coiled-coil region" evidence="1">
    <location>
        <begin position="489"/>
        <end position="516"/>
    </location>
</feature>
<dbReference type="EMBL" id="JXLU01000012">
    <property type="protein sequence ID" value="KIO74091.1"/>
    <property type="molecule type" value="Genomic_DNA"/>
</dbReference>
<keyword evidence="1" id="KW-0175">Coiled coil</keyword>
<proteinExistence type="predicted"/>
<dbReference type="SUPFAM" id="SSF52467">
    <property type="entry name" value="DHS-like NAD/FAD-binding domain"/>
    <property type="match status" value="1"/>
</dbReference>
<organism evidence="2 3">
    <name type="scientific">Caldibacillus thermoamylovorans</name>
    <dbReference type="NCBI Taxonomy" id="35841"/>
    <lineage>
        <taxon>Bacteria</taxon>
        <taxon>Bacillati</taxon>
        <taxon>Bacillota</taxon>
        <taxon>Bacilli</taxon>
        <taxon>Bacillales</taxon>
        <taxon>Bacillaceae</taxon>
        <taxon>Caldibacillus</taxon>
    </lineage>
</organism>
<reference evidence="2 3" key="1">
    <citation type="submission" date="2015-01" db="EMBL/GenBank/DDBJ databases">
        <title>Draft Genome Sequences of Four Bacillus thermoamylovorans Strains, Isolated From Food Products.</title>
        <authorList>
            <person name="Krawcyk A.O."/>
            <person name="Berendsen E.M."/>
            <person name="Eijlander R.T."/>
            <person name="de Jong A."/>
            <person name="Wells-Bennik M."/>
            <person name="Kuipers O.P."/>
        </authorList>
    </citation>
    <scope>NUCLEOTIDE SEQUENCE [LARGE SCALE GENOMIC DNA]</scope>
    <source>
        <strain evidence="2 3">B4167</strain>
    </source>
</reference>
<gene>
    <name evidence="2" type="ORF">B4167_0530</name>
</gene>
<dbReference type="Proteomes" id="UP000032076">
    <property type="component" value="Unassembled WGS sequence"/>
</dbReference>
<accession>A0ABD4AAX5</accession>
<name>A0ABD4AAX5_9BACI</name>
<comment type="caution">
    <text evidence="2">The sequence shown here is derived from an EMBL/GenBank/DDBJ whole genome shotgun (WGS) entry which is preliminary data.</text>
</comment>
<evidence type="ECO:0000313" key="3">
    <source>
        <dbReference type="Proteomes" id="UP000032076"/>
    </source>
</evidence>
<protein>
    <recommendedName>
        <fullName evidence="4">SIR2-like domain-containing protein</fullName>
    </recommendedName>
</protein>
<dbReference type="RefSeq" id="WP_052480295.1">
    <property type="nucleotide sequence ID" value="NZ_JXLT01000068.1"/>
</dbReference>
<dbReference type="Gene3D" id="3.40.50.1220">
    <property type="entry name" value="TPP-binding domain"/>
    <property type="match status" value="1"/>
</dbReference>
<dbReference type="InterPro" id="IPR029035">
    <property type="entry name" value="DHS-like_NAD/FAD-binding_dom"/>
</dbReference>
<evidence type="ECO:0000313" key="2">
    <source>
        <dbReference type="EMBL" id="KIO74091.1"/>
    </source>
</evidence>
<dbReference type="AlphaFoldDB" id="A0ABD4AAX5"/>
<evidence type="ECO:0000256" key="1">
    <source>
        <dbReference type="SAM" id="Coils"/>
    </source>
</evidence>
<dbReference type="Pfam" id="PF13289">
    <property type="entry name" value="SIR2_2"/>
    <property type="match status" value="1"/>
</dbReference>
<evidence type="ECO:0008006" key="4">
    <source>
        <dbReference type="Google" id="ProtNLM"/>
    </source>
</evidence>